<proteinExistence type="predicted"/>
<reference evidence="2" key="1">
    <citation type="journal article" date="2020" name="Cell">
        <title>Large-Scale Comparative Analyses of Tick Genomes Elucidate Their Genetic Diversity and Vector Capacities.</title>
        <authorList>
            <consortium name="Tick Genome and Microbiome Consortium (TIGMIC)"/>
            <person name="Jia N."/>
            <person name="Wang J."/>
            <person name="Shi W."/>
            <person name="Du L."/>
            <person name="Sun Y."/>
            <person name="Zhan W."/>
            <person name="Jiang J.F."/>
            <person name="Wang Q."/>
            <person name="Zhang B."/>
            <person name="Ji P."/>
            <person name="Bell-Sakyi L."/>
            <person name="Cui X.M."/>
            <person name="Yuan T.T."/>
            <person name="Jiang B.G."/>
            <person name="Yang W.F."/>
            <person name="Lam T.T."/>
            <person name="Chang Q.C."/>
            <person name="Ding S.J."/>
            <person name="Wang X.J."/>
            <person name="Zhu J.G."/>
            <person name="Ruan X.D."/>
            <person name="Zhao L."/>
            <person name="Wei J.T."/>
            <person name="Ye R.Z."/>
            <person name="Que T.C."/>
            <person name="Du C.H."/>
            <person name="Zhou Y.H."/>
            <person name="Cheng J.X."/>
            <person name="Dai P.F."/>
            <person name="Guo W.B."/>
            <person name="Han X.H."/>
            <person name="Huang E.J."/>
            <person name="Li L.F."/>
            <person name="Wei W."/>
            <person name="Gao Y.C."/>
            <person name="Liu J.Z."/>
            <person name="Shao H.Z."/>
            <person name="Wang X."/>
            <person name="Wang C.C."/>
            <person name="Yang T.C."/>
            <person name="Huo Q.B."/>
            <person name="Li W."/>
            <person name="Chen H.Y."/>
            <person name="Chen S.E."/>
            <person name="Zhou L.G."/>
            <person name="Ni X.B."/>
            <person name="Tian J.H."/>
            <person name="Sheng Y."/>
            <person name="Liu T."/>
            <person name="Pan Y.S."/>
            <person name="Xia L.Y."/>
            <person name="Li J."/>
            <person name="Zhao F."/>
            <person name="Cao W.C."/>
        </authorList>
    </citation>
    <scope>NUCLEOTIDE SEQUENCE</scope>
    <source>
        <strain evidence="2">Rmic-2018</strain>
    </source>
</reference>
<gene>
    <name evidence="2" type="ORF">HPB51_026829</name>
</gene>
<sequence>MSMQVAVDGEDFSPEELQSPGWTTAVNRRKVKTVPDATGEAPRPKAGVATVLQPRWLPTNVEKQVIATSRMPQLPKDHLRVFVRPRNVLDMRHVNQIKFAFALVKATNLG</sequence>
<protein>
    <submittedName>
        <fullName evidence="2">Uncharacterized protein</fullName>
    </submittedName>
</protein>
<feature type="region of interest" description="Disordered" evidence="1">
    <location>
        <begin position="1"/>
        <end position="22"/>
    </location>
</feature>
<keyword evidence="3" id="KW-1185">Reference proteome</keyword>
<evidence type="ECO:0000256" key="1">
    <source>
        <dbReference type="SAM" id="MobiDB-lite"/>
    </source>
</evidence>
<name>A0A9J6D1V9_RHIMP</name>
<accession>A0A9J6D1V9</accession>
<dbReference type="Proteomes" id="UP000821866">
    <property type="component" value="Unassembled WGS sequence"/>
</dbReference>
<comment type="caution">
    <text evidence="2">The sequence shown here is derived from an EMBL/GenBank/DDBJ whole genome shotgun (WGS) entry which is preliminary data.</text>
</comment>
<evidence type="ECO:0000313" key="3">
    <source>
        <dbReference type="Proteomes" id="UP000821866"/>
    </source>
</evidence>
<dbReference type="EMBL" id="JABSTU010001790">
    <property type="protein sequence ID" value="KAH7985441.1"/>
    <property type="molecule type" value="Genomic_DNA"/>
</dbReference>
<evidence type="ECO:0000313" key="2">
    <source>
        <dbReference type="EMBL" id="KAH7985441.1"/>
    </source>
</evidence>
<dbReference type="AlphaFoldDB" id="A0A9J6D1V9"/>
<organism evidence="2 3">
    <name type="scientific">Rhipicephalus microplus</name>
    <name type="common">Cattle tick</name>
    <name type="synonym">Boophilus microplus</name>
    <dbReference type="NCBI Taxonomy" id="6941"/>
    <lineage>
        <taxon>Eukaryota</taxon>
        <taxon>Metazoa</taxon>
        <taxon>Ecdysozoa</taxon>
        <taxon>Arthropoda</taxon>
        <taxon>Chelicerata</taxon>
        <taxon>Arachnida</taxon>
        <taxon>Acari</taxon>
        <taxon>Parasitiformes</taxon>
        <taxon>Ixodida</taxon>
        <taxon>Ixodoidea</taxon>
        <taxon>Ixodidae</taxon>
        <taxon>Rhipicephalinae</taxon>
        <taxon>Rhipicephalus</taxon>
        <taxon>Boophilus</taxon>
    </lineage>
</organism>
<reference evidence="2" key="2">
    <citation type="submission" date="2021-09" db="EMBL/GenBank/DDBJ databases">
        <authorList>
            <person name="Jia N."/>
            <person name="Wang J."/>
            <person name="Shi W."/>
            <person name="Du L."/>
            <person name="Sun Y."/>
            <person name="Zhan W."/>
            <person name="Jiang J."/>
            <person name="Wang Q."/>
            <person name="Zhang B."/>
            <person name="Ji P."/>
            <person name="Sakyi L.B."/>
            <person name="Cui X."/>
            <person name="Yuan T."/>
            <person name="Jiang B."/>
            <person name="Yang W."/>
            <person name="Lam T.T.-Y."/>
            <person name="Chang Q."/>
            <person name="Ding S."/>
            <person name="Wang X."/>
            <person name="Zhu J."/>
            <person name="Ruan X."/>
            <person name="Zhao L."/>
            <person name="Wei J."/>
            <person name="Que T."/>
            <person name="Du C."/>
            <person name="Cheng J."/>
            <person name="Dai P."/>
            <person name="Han X."/>
            <person name="Huang E."/>
            <person name="Gao Y."/>
            <person name="Liu J."/>
            <person name="Shao H."/>
            <person name="Ye R."/>
            <person name="Li L."/>
            <person name="Wei W."/>
            <person name="Wang X."/>
            <person name="Wang C."/>
            <person name="Huo Q."/>
            <person name="Li W."/>
            <person name="Guo W."/>
            <person name="Chen H."/>
            <person name="Chen S."/>
            <person name="Zhou L."/>
            <person name="Zhou L."/>
            <person name="Ni X."/>
            <person name="Tian J."/>
            <person name="Zhou Y."/>
            <person name="Sheng Y."/>
            <person name="Liu T."/>
            <person name="Pan Y."/>
            <person name="Xia L."/>
            <person name="Li J."/>
            <person name="Zhao F."/>
            <person name="Cao W."/>
        </authorList>
    </citation>
    <scope>NUCLEOTIDE SEQUENCE</scope>
    <source>
        <strain evidence="2">Rmic-2018</strain>
        <tissue evidence="2">Larvae</tissue>
    </source>
</reference>